<proteinExistence type="predicted"/>
<dbReference type="PIRSF" id="PIRSF036557">
    <property type="entry name" value="XdhA_RC"/>
    <property type="match status" value="1"/>
</dbReference>
<accession>A0A4P6UZS9</accession>
<evidence type="ECO:0000256" key="2">
    <source>
        <dbReference type="ARBA" id="ARBA00022723"/>
    </source>
</evidence>
<dbReference type="OrthoDB" id="9792018at2"/>
<dbReference type="InterPro" id="IPR016169">
    <property type="entry name" value="FAD-bd_PCMH_sub2"/>
</dbReference>
<dbReference type="InterPro" id="IPR005107">
    <property type="entry name" value="CO_DH_flav_C"/>
</dbReference>
<dbReference type="Gene3D" id="3.30.43.10">
    <property type="entry name" value="Uridine Diphospho-n-acetylenolpyruvylglucosamine Reductase, domain 2"/>
    <property type="match status" value="1"/>
</dbReference>
<name>A0A4P6UZS9_9HYPH</name>
<dbReference type="InterPro" id="IPR012675">
    <property type="entry name" value="Beta-grasp_dom_sf"/>
</dbReference>
<dbReference type="InterPro" id="IPR012175">
    <property type="entry name" value="Xanth_DH_ssu_bac"/>
</dbReference>
<evidence type="ECO:0000259" key="7">
    <source>
        <dbReference type="PROSITE" id="PS51387"/>
    </source>
</evidence>
<dbReference type="InterPro" id="IPR036010">
    <property type="entry name" value="2Fe-2S_ferredoxin-like_sf"/>
</dbReference>
<dbReference type="InterPro" id="IPR014307">
    <property type="entry name" value="Xanthine_DH_ssu"/>
</dbReference>
<keyword evidence="9" id="KW-1185">Reference proteome</keyword>
<keyword evidence="3" id="KW-0274">FAD</keyword>
<dbReference type="InterPro" id="IPR036318">
    <property type="entry name" value="FAD-bd_PCMH-like_sf"/>
</dbReference>
<dbReference type="KEGG" id="rpod:E0E05_05175"/>
<dbReference type="PROSITE" id="PS51387">
    <property type="entry name" value="FAD_PCMH"/>
    <property type="match status" value="1"/>
</dbReference>
<protein>
    <submittedName>
        <fullName evidence="8">Xanthine dehydrogenase small subunit</fullName>
        <ecNumber evidence="8">1.17.1.4</ecNumber>
    </submittedName>
</protein>
<dbReference type="GO" id="GO:0051537">
    <property type="term" value="F:2 iron, 2 sulfur cluster binding"/>
    <property type="evidence" value="ECO:0007669"/>
    <property type="project" value="InterPro"/>
</dbReference>
<evidence type="ECO:0000256" key="4">
    <source>
        <dbReference type="ARBA" id="ARBA00023002"/>
    </source>
</evidence>
<dbReference type="PANTHER" id="PTHR45444">
    <property type="entry name" value="XANTHINE DEHYDROGENASE"/>
    <property type="match status" value="1"/>
</dbReference>
<dbReference type="EMBL" id="CP036532">
    <property type="protein sequence ID" value="QBK30043.1"/>
    <property type="molecule type" value="Genomic_DNA"/>
</dbReference>
<dbReference type="Gene3D" id="3.10.20.30">
    <property type="match status" value="1"/>
</dbReference>
<dbReference type="InterPro" id="IPR002346">
    <property type="entry name" value="Mopterin_DH_FAD-bd"/>
</dbReference>
<dbReference type="Gene3D" id="1.10.150.120">
    <property type="entry name" value="[2Fe-2S]-binding domain"/>
    <property type="match status" value="1"/>
</dbReference>
<dbReference type="EC" id="1.17.1.4" evidence="8"/>
<keyword evidence="4 8" id="KW-0560">Oxidoreductase</keyword>
<dbReference type="PROSITE" id="PS51085">
    <property type="entry name" value="2FE2S_FER_2"/>
    <property type="match status" value="1"/>
</dbReference>
<dbReference type="PANTHER" id="PTHR45444:SF3">
    <property type="entry name" value="XANTHINE DEHYDROGENASE"/>
    <property type="match status" value="1"/>
</dbReference>
<dbReference type="InterPro" id="IPR001041">
    <property type="entry name" value="2Fe-2S_ferredoxin-type"/>
</dbReference>
<dbReference type="InterPro" id="IPR016167">
    <property type="entry name" value="FAD-bd_PCMH_sub1"/>
</dbReference>
<dbReference type="Gene3D" id="3.30.465.10">
    <property type="match status" value="1"/>
</dbReference>
<dbReference type="InterPro" id="IPR016166">
    <property type="entry name" value="FAD-bd_PCMH"/>
</dbReference>
<dbReference type="Gene3D" id="3.30.390.50">
    <property type="entry name" value="CO dehydrogenase flavoprotein, C-terminal domain"/>
    <property type="match status" value="1"/>
</dbReference>
<reference evidence="8 9" key="1">
    <citation type="journal article" date="2017" name="Int. J. Syst. Evol. Microbiol.">
        <title>Roseitalea porphyridii gen. nov., sp. nov., isolated from a red alga, and reclassification of Hoeflea suaedae Chung et al. 2013 as Pseudohoeflea suaedae gen. nov., comb. nov.</title>
        <authorList>
            <person name="Hyeon J.W."/>
            <person name="Jeong S.E."/>
            <person name="Baek K."/>
            <person name="Jeon C.O."/>
        </authorList>
    </citation>
    <scope>NUCLEOTIDE SEQUENCE [LARGE SCALE GENOMIC DNA]</scope>
    <source>
        <strain evidence="8 9">MA7-20</strain>
    </source>
</reference>
<dbReference type="InterPro" id="IPR036884">
    <property type="entry name" value="2Fe-2S-bd_dom_sf"/>
</dbReference>
<evidence type="ECO:0000259" key="6">
    <source>
        <dbReference type="PROSITE" id="PS51085"/>
    </source>
</evidence>
<feature type="domain" description="FAD-binding PCMH-type" evidence="7">
    <location>
        <begin position="184"/>
        <end position="358"/>
    </location>
</feature>
<dbReference type="SUPFAM" id="SSF47741">
    <property type="entry name" value="CO dehydrogenase ISP C-domain like"/>
    <property type="match status" value="1"/>
</dbReference>
<dbReference type="CDD" id="cd00207">
    <property type="entry name" value="fer2"/>
    <property type="match status" value="1"/>
</dbReference>
<dbReference type="Pfam" id="PF00111">
    <property type="entry name" value="Fer2"/>
    <property type="match status" value="1"/>
</dbReference>
<dbReference type="Pfam" id="PF00941">
    <property type="entry name" value="FAD_binding_5"/>
    <property type="match status" value="1"/>
</dbReference>
<dbReference type="GO" id="GO:0005506">
    <property type="term" value="F:iron ion binding"/>
    <property type="evidence" value="ECO:0007669"/>
    <property type="project" value="InterPro"/>
</dbReference>
<dbReference type="AlphaFoldDB" id="A0A4P6UZS9"/>
<dbReference type="InterPro" id="IPR036683">
    <property type="entry name" value="CO_DH_flav_C_dom_sf"/>
</dbReference>
<keyword evidence="5" id="KW-0408">Iron</keyword>
<evidence type="ECO:0000256" key="1">
    <source>
        <dbReference type="ARBA" id="ARBA00022630"/>
    </source>
</evidence>
<dbReference type="NCBIfam" id="TIGR02963">
    <property type="entry name" value="xanthine_xdhA"/>
    <property type="match status" value="1"/>
</dbReference>
<keyword evidence="2" id="KW-0479">Metal-binding</keyword>
<organism evidence="8 9">
    <name type="scientific">Roseitalea porphyridii</name>
    <dbReference type="NCBI Taxonomy" id="1852022"/>
    <lineage>
        <taxon>Bacteria</taxon>
        <taxon>Pseudomonadati</taxon>
        <taxon>Pseudomonadota</taxon>
        <taxon>Alphaproteobacteria</taxon>
        <taxon>Hyphomicrobiales</taxon>
        <taxon>Ahrensiaceae</taxon>
        <taxon>Roseitalea</taxon>
    </lineage>
</organism>
<dbReference type="SUPFAM" id="SSF54292">
    <property type="entry name" value="2Fe-2S ferredoxin-like"/>
    <property type="match status" value="1"/>
</dbReference>
<dbReference type="GO" id="GO:0004854">
    <property type="term" value="F:xanthine dehydrogenase activity"/>
    <property type="evidence" value="ECO:0007669"/>
    <property type="project" value="UniProtKB-EC"/>
</dbReference>
<dbReference type="Pfam" id="PF01799">
    <property type="entry name" value="Fer2_2"/>
    <property type="match status" value="1"/>
</dbReference>
<dbReference type="InterPro" id="IPR002888">
    <property type="entry name" value="2Fe-2S-bd"/>
</dbReference>
<dbReference type="GeneID" id="90766682"/>
<dbReference type="PROSITE" id="PS00197">
    <property type="entry name" value="2FE2S_FER_1"/>
    <property type="match status" value="1"/>
</dbReference>
<gene>
    <name evidence="8" type="primary">xdhA</name>
    <name evidence="8" type="ORF">E0E05_05175</name>
</gene>
<evidence type="ECO:0000256" key="5">
    <source>
        <dbReference type="ARBA" id="ARBA00023004"/>
    </source>
</evidence>
<dbReference type="Proteomes" id="UP000293719">
    <property type="component" value="Chromosome"/>
</dbReference>
<dbReference type="InterPro" id="IPR016208">
    <property type="entry name" value="Ald_Oxase/xanthine_DH-like"/>
</dbReference>
<dbReference type="GO" id="GO:0071949">
    <property type="term" value="F:FAD binding"/>
    <property type="evidence" value="ECO:0007669"/>
    <property type="project" value="InterPro"/>
</dbReference>
<dbReference type="SUPFAM" id="SSF56176">
    <property type="entry name" value="FAD-binding/transporter-associated domain-like"/>
    <property type="match status" value="1"/>
</dbReference>
<evidence type="ECO:0000313" key="9">
    <source>
        <dbReference type="Proteomes" id="UP000293719"/>
    </source>
</evidence>
<dbReference type="SMART" id="SM01092">
    <property type="entry name" value="CO_deh_flav_C"/>
    <property type="match status" value="1"/>
</dbReference>
<feature type="domain" description="2Fe-2S ferredoxin-type" evidence="6">
    <location>
        <begin position="3"/>
        <end position="87"/>
    </location>
</feature>
<dbReference type="RefSeq" id="WP_131615748.1">
    <property type="nucleotide sequence ID" value="NZ_CP036532.1"/>
</dbReference>
<dbReference type="Pfam" id="PF03450">
    <property type="entry name" value="CO_deh_flav_C"/>
    <property type="match status" value="1"/>
</dbReference>
<dbReference type="SUPFAM" id="SSF55447">
    <property type="entry name" value="CO dehydrogenase flavoprotein C-terminal domain-like"/>
    <property type="match status" value="1"/>
</dbReference>
<evidence type="ECO:0000256" key="3">
    <source>
        <dbReference type="ARBA" id="ARBA00022827"/>
    </source>
</evidence>
<dbReference type="InterPro" id="IPR006058">
    <property type="entry name" value="2Fe2S_fd_BS"/>
</dbReference>
<evidence type="ECO:0000313" key="8">
    <source>
        <dbReference type="EMBL" id="QBK30043.1"/>
    </source>
</evidence>
<sequence length="474" mass="50126">MTTHTSFTLNGQPVTTAARPDMTVLDLLRNEMSARGTKEGCAEGDCGACTVLFRRGGQEGAELLAANACIMTVAQIDGGEIVTVEGLGGTKGVLNAVQDEMARNGSSQCGFCTPGIAVALSGLLARDPDPDEAAIHDALAGNLCRCTGYRPIVDAARAAAARLKAVDAEPNAAIAERTLVSSHTDASGVTAHRPHDLRGLLKLRRDHPDAVLLAGGTDLAVPLAGYETRWPVIIHTGHVAELRAIDTADETWTFGAAVTWEEALESVREEYPSFATLIRRFGSTQIRSMGTIGGNIGTASPIGDGPPALIALGATITLASLKGGERTMALEDFFLDYRKTELRADEVIVSVTVPRARQGEVMRTYKVSKRYDQDISTVCGAYWLRMDGDIVGDVRIAYGGMAATPKRAPHAEAALRGRALTVEAARAAGAALASDFAPLTDWRGSDRYRARAAAGLLERLARELSGETVEVMAL</sequence>
<keyword evidence="1" id="KW-0285">Flavoprotein</keyword>